<comment type="caution">
    <text evidence="2">The sequence shown here is derived from an EMBL/GenBank/DDBJ whole genome shotgun (WGS) entry which is preliminary data.</text>
</comment>
<organism evidence="2 3">
    <name type="scientific">Cercophora samala</name>
    <dbReference type="NCBI Taxonomy" id="330535"/>
    <lineage>
        <taxon>Eukaryota</taxon>
        <taxon>Fungi</taxon>
        <taxon>Dikarya</taxon>
        <taxon>Ascomycota</taxon>
        <taxon>Pezizomycotina</taxon>
        <taxon>Sordariomycetes</taxon>
        <taxon>Sordariomycetidae</taxon>
        <taxon>Sordariales</taxon>
        <taxon>Lasiosphaeriaceae</taxon>
        <taxon>Cercophora</taxon>
    </lineage>
</organism>
<protein>
    <submittedName>
        <fullName evidence="2">Uncharacterized protein</fullName>
    </submittedName>
</protein>
<feature type="region of interest" description="Disordered" evidence="1">
    <location>
        <begin position="111"/>
        <end position="148"/>
    </location>
</feature>
<dbReference type="EMBL" id="JAULSY010000017">
    <property type="protein sequence ID" value="KAK0671917.1"/>
    <property type="molecule type" value="Genomic_DNA"/>
</dbReference>
<gene>
    <name evidence="2" type="ORF">QBC41DRAFT_383887</name>
</gene>
<reference evidence="2" key="1">
    <citation type="submission" date="2023-06" db="EMBL/GenBank/DDBJ databases">
        <title>Genome-scale phylogeny and comparative genomics of the fungal order Sordariales.</title>
        <authorList>
            <consortium name="Lawrence Berkeley National Laboratory"/>
            <person name="Hensen N."/>
            <person name="Bonometti L."/>
            <person name="Westerberg I."/>
            <person name="Brannstrom I.O."/>
            <person name="Guillou S."/>
            <person name="Cros-Aarteil S."/>
            <person name="Calhoun S."/>
            <person name="Haridas S."/>
            <person name="Kuo A."/>
            <person name="Mondo S."/>
            <person name="Pangilinan J."/>
            <person name="Riley R."/>
            <person name="Labutti K."/>
            <person name="Andreopoulos B."/>
            <person name="Lipzen A."/>
            <person name="Chen C."/>
            <person name="Yanf M."/>
            <person name="Daum C."/>
            <person name="Ng V."/>
            <person name="Clum A."/>
            <person name="Steindorff A."/>
            <person name="Ohm R."/>
            <person name="Martin F."/>
            <person name="Silar P."/>
            <person name="Natvig D."/>
            <person name="Lalanne C."/>
            <person name="Gautier V."/>
            <person name="Ament-Velasquez S.L."/>
            <person name="Kruys A."/>
            <person name="Hutchinson M.I."/>
            <person name="Powell A.J."/>
            <person name="Barry K."/>
            <person name="Miller A.N."/>
            <person name="Grigoriev I.V."/>
            <person name="Debuchy R."/>
            <person name="Gladieux P."/>
            <person name="Thoren M.H."/>
            <person name="Johannesson H."/>
        </authorList>
    </citation>
    <scope>NUCLEOTIDE SEQUENCE</scope>
    <source>
        <strain evidence="2">CBS 307.81</strain>
    </source>
</reference>
<keyword evidence="3" id="KW-1185">Reference proteome</keyword>
<accession>A0AA39ZIZ7</accession>
<evidence type="ECO:0000313" key="3">
    <source>
        <dbReference type="Proteomes" id="UP001174997"/>
    </source>
</evidence>
<sequence>MGLEPIRRKARPLPTPTWDFAKVDESGNVSKPVLKYHTGGEDDVKHDLLALRRGEIYERDEFYKRAKAWYKAEIDREILQDAQQKAWNQEKGPRVVYCYGLRGLDAFGGEIRGGTAPTRVQPSRAAKRKAAPPPSPRVTKKRATHRKKKEDDWELFPFTGGDYSLDPYDRERALVRRDGLSEDDGPTPPDNDVAIFVLRLSRVIATQIAMIHTSGYIRRRKAGKLRCALDSAAKRKKYKLPKDGDFQPAAAVLPEEDLIEEDKAGSRLPDFPNAGKTYLVKEFLDEVETKSEKGKGLTGTPPAPEPEMVTSPTLGRWPSSKEKKNQEAPTWDPTNHQRWPPFSEDDLKWREKREKELNANPKRAILEKLERDCTVVVAGLEFAIDLCKSEMGSEDGARFVML</sequence>
<evidence type="ECO:0000313" key="2">
    <source>
        <dbReference type="EMBL" id="KAK0671917.1"/>
    </source>
</evidence>
<feature type="compositionally biased region" description="Basic residues" evidence="1">
    <location>
        <begin position="138"/>
        <end position="148"/>
    </location>
</feature>
<name>A0AA39ZIZ7_9PEZI</name>
<dbReference type="AlphaFoldDB" id="A0AA39ZIZ7"/>
<feature type="region of interest" description="Disordered" evidence="1">
    <location>
        <begin position="289"/>
        <end position="342"/>
    </location>
</feature>
<dbReference type="Proteomes" id="UP001174997">
    <property type="component" value="Unassembled WGS sequence"/>
</dbReference>
<evidence type="ECO:0000256" key="1">
    <source>
        <dbReference type="SAM" id="MobiDB-lite"/>
    </source>
</evidence>
<proteinExistence type="predicted"/>